<feature type="region of interest" description="Disordered" evidence="1">
    <location>
        <begin position="103"/>
        <end position="125"/>
    </location>
</feature>
<reference evidence="2 3" key="1">
    <citation type="journal article" date="2013" name="Genome Announc.">
        <title>Draft Genome Sequence of Streptomyces viridochromogenes Strain Tu57, Producer of Avilamycin.</title>
        <authorList>
            <person name="Gruning B.A."/>
            <person name="Erxleben A."/>
            <person name="Hahnlein A."/>
            <person name="Gunther S."/>
        </authorList>
    </citation>
    <scope>NUCLEOTIDE SEQUENCE [LARGE SCALE GENOMIC DNA]</scope>
    <source>
        <strain evidence="2 3">Tue57</strain>
    </source>
</reference>
<accession>L8PAB1</accession>
<sequence>MPLLNTPVLNRTVRRCGAATSTWEPAALQALIEEATVDAYGEDEQLTGFFTTIEESLAVPFTTTVPGVDVSVAGVDPAEDGRAAARCARAAIRQDIGILDLPLPETAPRARSGSRHTAPGPADPR</sequence>
<dbReference type="EMBL" id="AMLP01000134">
    <property type="protein sequence ID" value="ELS54526.1"/>
    <property type="molecule type" value="Genomic_DNA"/>
</dbReference>
<evidence type="ECO:0000313" key="2">
    <source>
        <dbReference type="EMBL" id="ELS54526.1"/>
    </source>
</evidence>
<name>L8PAB1_STRVR</name>
<protein>
    <submittedName>
        <fullName evidence="2">Uncharacterized protein</fullName>
    </submittedName>
</protein>
<dbReference type="PATRIC" id="fig|1160705.3.peg.4533"/>
<evidence type="ECO:0000313" key="3">
    <source>
        <dbReference type="Proteomes" id="UP000011205"/>
    </source>
</evidence>
<gene>
    <name evidence="2" type="ORF">STVIR_4585</name>
</gene>
<proteinExistence type="predicted"/>
<dbReference type="Proteomes" id="UP000011205">
    <property type="component" value="Unassembled WGS sequence"/>
</dbReference>
<dbReference type="AlphaFoldDB" id="L8PAB1"/>
<comment type="caution">
    <text evidence="2">The sequence shown here is derived from an EMBL/GenBank/DDBJ whole genome shotgun (WGS) entry which is preliminary data.</text>
</comment>
<dbReference type="RefSeq" id="WP_003999946.1">
    <property type="nucleotide sequence ID" value="NZ_AMLP01000134.1"/>
</dbReference>
<organism evidence="2 3">
    <name type="scientific">Streptomyces viridochromogenes Tue57</name>
    <dbReference type="NCBI Taxonomy" id="1160705"/>
    <lineage>
        <taxon>Bacteria</taxon>
        <taxon>Bacillati</taxon>
        <taxon>Actinomycetota</taxon>
        <taxon>Actinomycetes</taxon>
        <taxon>Kitasatosporales</taxon>
        <taxon>Streptomycetaceae</taxon>
        <taxon>Streptomyces</taxon>
    </lineage>
</organism>
<evidence type="ECO:0000256" key="1">
    <source>
        <dbReference type="SAM" id="MobiDB-lite"/>
    </source>
</evidence>